<name>E0UNU1_GLOV7</name>
<dbReference type="InterPro" id="IPR036086">
    <property type="entry name" value="ParB/Sulfiredoxin_sf"/>
</dbReference>
<dbReference type="CDD" id="cd16387">
    <property type="entry name" value="ParB_N_Srx"/>
    <property type="match status" value="1"/>
</dbReference>
<dbReference type="AlphaFoldDB" id="E0UNU1"/>
<dbReference type="SUPFAM" id="SSF110849">
    <property type="entry name" value="ParB/Sulfiredoxin"/>
    <property type="match status" value="1"/>
</dbReference>
<dbReference type="GO" id="GO:0046872">
    <property type="term" value="F:metal ion binding"/>
    <property type="evidence" value="ECO:0007669"/>
    <property type="project" value="UniProtKB-KW"/>
</dbReference>
<evidence type="ECO:0000256" key="5">
    <source>
        <dbReference type="ARBA" id="ARBA00022759"/>
    </source>
</evidence>
<keyword evidence="11" id="KW-0234">DNA repair</keyword>
<keyword evidence="5 12" id="KW-0255">Endonuclease</keyword>
<dbReference type="HOGENOM" id="CLU_705390_0_0_3"/>
<dbReference type="PANTHER" id="PTHR30194">
    <property type="entry name" value="CROSSOVER JUNCTION ENDODEOXYRIBONUCLEASE RUVC"/>
    <property type="match status" value="1"/>
</dbReference>
<evidence type="ECO:0000256" key="6">
    <source>
        <dbReference type="ARBA" id="ARBA00022763"/>
    </source>
</evidence>
<dbReference type="GO" id="GO:0003677">
    <property type="term" value="F:DNA binding"/>
    <property type="evidence" value="ECO:0007669"/>
    <property type="project" value="UniProtKB-KW"/>
</dbReference>
<organism evidence="12 13">
    <name type="scientific">Gloeothece verrucosa (strain PCC 7822)</name>
    <name type="common">Cyanothece sp. (strain PCC 7822)</name>
    <dbReference type="NCBI Taxonomy" id="497965"/>
    <lineage>
        <taxon>Bacteria</taxon>
        <taxon>Bacillati</taxon>
        <taxon>Cyanobacteriota</taxon>
        <taxon>Cyanophyceae</taxon>
        <taxon>Oscillatoriophycideae</taxon>
        <taxon>Chroococcales</taxon>
        <taxon>Aphanothecaceae</taxon>
        <taxon>Gloeothece</taxon>
        <taxon>Gloeothece verrucosa</taxon>
    </lineage>
</organism>
<dbReference type="Gene3D" id="3.30.420.10">
    <property type="entry name" value="Ribonuclease H-like superfamily/Ribonuclease H"/>
    <property type="match status" value="1"/>
</dbReference>
<evidence type="ECO:0000256" key="1">
    <source>
        <dbReference type="ARBA" id="ARBA00009518"/>
    </source>
</evidence>
<dbReference type="InterPro" id="IPR002176">
    <property type="entry name" value="X-over_junc_endoDNase_RuvC"/>
</dbReference>
<dbReference type="OrthoDB" id="428618at2"/>
<evidence type="ECO:0000256" key="2">
    <source>
        <dbReference type="ARBA" id="ARBA00022490"/>
    </source>
</evidence>
<evidence type="ECO:0000256" key="8">
    <source>
        <dbReference type="ARBA" id="ARBA00022842"/>
    </source>
</evidence>
<accession>E0UNU1</accession>
<dbReference type="GO" id="GO:0006310">
    <property type="term" value="P:DNA recombination"/>
    <property type="evidence" value="ECO:0007669"/>
    <property type="project" value="UniProtKB-KW"/>
</dbReference>
<keyword evidence="8" id="KW-0460">Magnesium</keyword>
<comment type="similarity">
    <text evidence="1">Belongs to the RuvC family.</text>
</comment>
<keyword evidence="9" id="KW-0238">DNA-binding</keyword>
<keyword evidence="6" id="KW-0227">DNA damage</keyword>
<keyword evidence="7" id="KW-0378">Hydrolase</keyword>
<sequence length="392" mass="44004">MRLALTQIRTDGGTFARAGLSEATIIEYTQALQDGCIFPPLTVFLEAATGNYWLADGHHRYHAASRVGYREIEIDLKLGDRRAAILYAVGANATHGLKRSAADKRHAVKMLLEDEEWGKYSDRAIATLTKTAHSFVGKIRLEITGFKSTERLYQNKYGNLGCMNIENINKRDNIEDKPKTLKVQPAIWKRLEDYQQQWGEKTLEATLAKLLDIPSSPSVNKSPIVPTTNKRTLGIDPALGTLRWAVLEEAGNDYDLPLILDYGTITTTPKRPTSQRLSELEQDLVEILREFNPTDVAIEIPYLNTESEQNPKNIQNALEVIGVVDLVCFREKQIVPVRLYSGQWKSHVCDYRADNEEITDTFVGLFNLQVRPTERLDAIGIAYAAICGVGKN</sequence>
<proteinExistence type="inferred from homology"/>
<dbReference type="RefSeq" id="WP_013325743.1">
    <property type="nucleotide sequence ID" value="NC_014502.1"/>
</dbReference>
<keyword evidence="13" id="KW-1185">Reference proteome</keyword>
<dbReference type="GO" id="GO:0016787">
    <property type="term" value="F:hydrolase activity"/>
    <property type="evidence" value="ECO:0007669"/>
    <property type="project" value="UniProtKB-KW"/>
</dbReference>
<evidence type="ECO:0000256" key="4">
    <source>
        <dbReference type="ARBA" id="ARBA00022723"/>
    </source>
</evidence>
<keyword evidence="12" id="KW-0614">Plasmid</keyword>
<dbReference type="SUPFAM" id="SSF53098">
    <property type="entry name" value="Ribonuclease H-like"/>
    <property type="match status" value="1"/>
</dbReference>
<keyword evidence="3" id="KW-0540">Nuclease</keyword>
<keyword evidence="2" id="KW-0963">Cytoplasm</keyword>
<dbReference type="InterPro" id="IPR012337">
    <property type="entry name" value="RNaseH-like_sf"/>
</dbReference>
<dbReference type="Proteomes" id="UP000008206">
    <property type="component" value="Plasmid Cy782203"/>
</dbReference>
<dbReference type="GO" id="GO:0006281">
    <property type="term" value="P:DNA repair"/>
    <property type="evidence" value="ECO:0007669"/>
    <property type="project" value="UniProtKB-KW"/>
</dbReference>
<evidence type="ECO:0000313" key="12">
    <source>
        <dbReference type="EMBL" id="ADN18621.1"/>
    </source>
</evidence>
<dbReference type="EMBL" id="CP002201">
    <property type="protein sequence ID" value="ADN18621.1"/>
    <property type="molecule type" value="Genomic_DNA"/>
</dbReference>
<evidence type="ECO:0000313" key="13">
    <source>
        <dbReference type="Proteomes" id="UP000008206"/>
    </source>
</evidence>
<evidence type="ECO:0000256" key="11">
    <source>
        <dbReference type="ARBA" id="ARBA00023204"/>
    </source>
</evidence>
<dbReference type="PANTHER" id="PTHR30194:SF3">
    <property type="entry name" value="CROSSOVER JUNCTION ENDODEOXYRIBONUCLEASE RUVC"/>
    <property type="match status" value="1"/>
</dbReference>
<dbReference type="Gene3D" id="3.90.1530.10">
    <property type="entry name" value="Conserved hypothetical protein from pyrococcus furiosus pfu- 392566-001, ParB domain"/>
    <property type="match status" value="1"/>
</dbReference>
<evidence type="ECO:0000256" key="10">
    <source>
        <dbReference type="ARBA" id="ARBA00023172"/>
    </source>
</evidence>
<evidence type="ECO:0000256" key="7">
    <source>
        <dbReference type="ARBA" id="ARBA00022801"/>
    </source>
</evidence>
<evidence type="ECO:0000256" key="3">
    <source>
        <dbReference type="ARBA" id="ARBA00022722"/>
    </source>
</evidence>
<gene>
    <name evidence="12" type="ordered locus">Cyan7822_6984</name>
</gene>
<dbReference type="GO" id="GO:0004520">
    <property type="term" value="F:DNA endonuclease activity"/>
    <property type="evidence" value="ECO:0007669"/>
    <property type="project" value="InterPro"/>
</dbReference>
<dbReference type="InterPro" id="IPR036397">
    <property type="entry name" value="RNaseH_sf"/>
</dbReference>
<dbReference type="KEGG" id="cyj:Cyan7822_6984"/>
<keyword evidence="10" id="KW-0233">DNA recombination</keyword>
<evidence type="ECO:0000256" key="9">
    <source>
        <dbReference type="ARBA" id="ARBA00023125"/>
    </source>
</evidence>
<protein>
    <submittedName>
        <fullName evidence="12">Holliday junction resolvasome endonuclease subunit-like protein</fullName>
    </submittedName>
</protein>
<geneLocation type="plasmid" evidence="12 13">
    <name>Cy782203</name>
</geneLocation>
<keyword evidence="4" id="KW-0479">Metal-binding</keyword>
<dbReference type="Pfam" id="PF02075">
    <property type="entry name" value="RuvC"/>
    <property type="match status" value="1"/>
</dbReference>
<reference evidence="13" key="1">
    <citation type="journal article" date="2011" name="MBio">
        <title>Novel metabolic attributes of the genus Cyanothece, comprising a group of unicellular nitrogen-fixing Cyanobacteria.</title>
        <authorList>
            <person name="Bandyopadhyay A."/>
            <person name="Elvitigala T."/>
            <person name="Welsh E."/>
            <person name="Stockel J."/>
            <person name="Liberton M."/>
            <person name="Min H."/>
            <person name="Sherman L.A."/>
            <person name="Pakrasi H.B."/>
        </authorList>
    </citation>
    <scope>NUCLEOTIDE SEQUENCE [LARGE SCALE GENOMIC DNA]</scope>
    <source>
        <strain evidence="13">PCC 7822</strain>
        <plasmid evidence="13">Cy782203</plasmid>
    </source>
</reference>